<dbReference type="EMBL" id="BMIO01000017">
    <property type="protein sequence ID" value="GGD54023.1"/>
    <property type="molecule type" value="Genomic_DNA"/>
</dbReference>
<comment type="caution">
    <text evidence="2">The sequence shown here is derived from an EMBL/GenBank/DDBJ whole genome shotgun (WGS) entry which is preliminary data.</text>
</comment>
<evidence type="ECO:0000313" key="2">
    <source>
        <dbReference type="EMBL" id="GGD54023.1"/>
    </source>
</evidence>
<evidence type="ECO:0000313" key="3">
    <source>
        <dbReference type="Proteomes" id="UP000598997"/>
    </source>
</evidence>
<organism evidence="2 3">
    <name type="scientific">Croceicoccus pelagius</name>
    <dbReference type="NCBI Taxonomy" id="1703341"/>
    <lineage>
        <taxon>Bacteria</taxon>
        <taxon>Pseudomonadati</taxon>
        <taxon>Pseudomonadota</taxon>
        <taxon>Alphaproteobacteria</taxon>
        <taxon>Sphingomonadales</taxon>
        <taxon>Erythrobacteraceae</taxon>
        <taxon>Croceicoccus</taxon>
    </lineage>
</organism>
<reference evidence="2 3" key="1">
    <citation type="journal article" date="2014" name="Int. J. Syst. Evol. Microbiol.">
        <title>Complete genome sequence of Corynebacterium casei LMG S-19264T (=DSM 44701T), isolated from a smear-ripened cheese.</title>
        <authorList>
            <consortium name="US DOE Joint Genome Institute (JGI-PGF)"/>
            <person name="Walter F."/>
            <person name="Albersmeier A."/>
            <person name="Kalinowski J."/>
            <person name="Ruckert C."/>
        </authorList>
    </citation>
    <scope>NUCLEOTIDE SEQUENCE [LARGE SCALE GENOMIC DNA]</scope>
    <source>
        <strain evidence="2 3">CGMCC 1.15358</strain>
    </source>
</reference>
<dbReference type="Proteomes" id="UP000598997">
    <property type="component" value="Unassembled WGS sequence"/>
</dbReference>
<name>A0A916YP82_9SPHN</name>
<sequence length="102" mass="10740">MTSPACFGSVKSDARNFSGSGRPESTAPQSKSQGRSNSTAARTAQIGQGDLDNSHHQARTGNGNDDHAKTPAIPQSRAALCDTLAGRLDRTAPRRTATYKKL</sequence>
<protein>
    <submittedName>
        <fullName evidence="2">Uncharacterized protein</fullName>
    </submittedName>
</protein>
<gene>
    <name evidence="2" type="ORF">GCM10010989_30250</name>
</gene>
<accession>A0A916YP82</accession>
<feature type="region of interest" description="Disordered" evidence="1">
    <location>
        <begin position="1"/>
        <end position="76"/>
    </location>
</feature>
<feature type="compositionally biased region" description="Polar residues" evidence="1">
    <location>
        <begin position="26"/>
        <end position="46"/>
    </location>
</feature>
<evidence type="ECO:0000256" key="1">
    <source>
        <dbReference type="SAM" id="MobiDB-lite"/>
    </source>
</evidence>
<proteinExistence type="predicted"/>
<keyword evidence="3" id="KW-1185">Reference proteome</keyword>
<dbReference type="AlphaFoldDB" id="A0A916YP82"/>